<dbReference type="SUPFAM" id="SSF55781">
    <property type="entry name" value="GAF domain-like"/>
    <property type="match status" value="1"/>
</dbReference>
<organism evidence="2 3">
    <name type="scientific">Desulfovibrio psychrotolerans</name>
    <dbReference type="NCBI Taxonomy" id="415242"/>
    <lineage>
        <taxon>Bacteria</taxon>
        <taxon>Pseudomonadati</taxon>
        <taxon>Thermodesulfobacteriota</taxon>
        <taxon>Desulfovibrionia</taxon>
        <taxon>Desulfovibrionales</taxon>
        <taxon>Desulfovibrionaceae</taxon>
        <taxon>Desulfovibrio</taxon>
    </lineage>
</organism>
<protein>
    <recommendedName>
        <fullName evidence="1">GAF domain-containing protein</fullName>
    </recommendedName>
</protein>
<dbReference type="InterPro" id="IPR003018">
    <property type="entry name" value="GAF"/>
</dbReference>
<reference evidence="2 3" key="1">
    <citation type="submission" date="2020-05" db="EMBL/GenBank/DDBJ databases">
        <title>Draft genome sequence of Desulfovibrio psychrotolerans JS1T.</title>
        <authorList>
            <person name="Ueno A."/>
            <person name="Tamazawa S."/>
            <person name="Tamamura S."/>
            <person name="Murakami T."/>
            <person name="Kiyama T."/>
            <person name="Inomata H."/>
            <person name="Amano Y."/>
            <person name="Miyakawa K."/>
            <person name="Tamaki H."/>
            <person name="Naganuma T."/>
            <person name="Kaneko K."/>
        </authorList>
    </citation>
    <scope>NUCLEOTIDE SEQUENCE [LARGE SCALE GENOMIC DNA]</scope>
    <source>
        <strain evidence="2 3">JS1</strain>
    </source>
</reference>
<dbReference type="InterPro" id="IPR029016">
    <property type="entry name" value="GAF-like_dom_sf"/>
</dbReference>
<comment type="caution">
    <text evidence="2">The sequence shown here is derived from an EMBL/GenBank/DDBJ whole genome shotgun (WGS) entry which is preliminary data.</text>
</comment>
<evidence type="ECO:0000259" key="1">
    <source>
        <dbReference type="SMART" id="SM00065"/>
    </source>
</evidence>
<dbReference type="Proteomes" id="UP000503820">
    <property type="component" value="Unassembled WGS sequence"/>
</dbReference>
<dbReference type="SMART" id="SM00065">
    <property type="entry name" value="GAF"/>
    <property type="match status" value="1"/>
</dbReference>
<dbReference type="RefSeq" id="WP_174409330.1">
    <property type="nucleotide sequence ID" value="NZ_BLVP01000007.1"/>
</dbReference>
<gene>
    <name evidence="2" type="ORF">DSM19430T_13470</name>
</gene>
<feature type="domain" description="GAF" evidence="1">
    <location>
        <begin position="22"/>
        <end position="170"/>
    </location>
</feature>
<proteinExistence type="predicted"/>
<evidence type="ECO:0000313" key="2">
    <source>
        <dbReference type="EMBL" id="GFM36663.1"/>
    </source>
</evidence>
<dbReference type="EMBL" id="BLVP01000007">
    <property type="protein sequence ID" value="GFM36663.1"/>
    <property type="molecule type" value="Genomic_DNA"/>
</dbReference>
<accession>A0A7J0BSG8</accession>
<dbReference type="Gene3D" id="3.30.450.40">
    <property type="match status" value="1"/>
</dbReference>
<evidence type="ECO:0000313" key="3">
    <source>
        <dbReference type="Proteomes" id="UP000503820"/>
    </source>
</evidence>
<dbReference type="Pfam" id="PF13185">
    <property type="entry name" value="GAF_2"/>
    <property type="match status" value="1"/>
</dbReference>
<sequence length="186" mass="20944">MESQALYKTIYKIAKVVNASLEPKEVLGQIVEQVAKAMSAKGCFIRLLDRTGTILKPDAYFGLSDRYAQKGPVEVSKSKIDQEVLQGNPIYIEDVRTDSRFQYPQQASEEGIISLVVVPLIGRGNKVIGVLRVYSAENRRFTEDELEFVSCIANLCGIALENARMYHALKRTRELADAYVYQVFED</sequence>
<dbReference type="AlphaFoldDB" id="A0A7J0BSG8"/>
<keyword evidence="3" id="KW-1185">Reference proteome</keyword>
<name>A0A7J0BSG8_9BACT</name>